<evidence type="ECO:0000313" key="2">
    <source>
        <dbReference type="Proteomes" id="UP000069697"/>
    </source>
</evidence>
<gene>
    <name evidence="1" type="ORF">PAHA3_3224</name>
</gene>
<organism evidence="1 2">
    <name type="scientific">Paenibacillus amylolyticus</name>
    <dbReference type="NCBI Taxonomy" id="1451"/>
    <lineage>
        <taxon>Bacteria</taxon>
        <taxon>Bacillati</taxon>
        <taxon>Bacillota</taxon>
        <taxon>Bacilli</taxon>
        <taxon>Bacillales</taxon>
        <taxon>Paenibacillaceae</taxon>
        <taxon>Paenibacillus</taxon>
    </lineage>
</organism>
<name>A0A100VNG6_PAEAM</name>
<accession>A0A100VNG6</accession>
<evidence type="ECO:0000313" key="1">
    <source>
        <dbReference type="EMBL" id="GAS83146.1"/>
    </source>
</evidence>
<sequence length="130" mass="15197">MSNNNKANILVLMDEHNCRNVYRIEKFILYQKCYFILITDEERFELLKEEFTPRGKEWISAVHEEIIAISAVAQLPFPIVSSDKRYRTVGLMFTEDLKANVARSYQFIVAGDDENIDVILYLPHIIDPNL</sequence>
<reference evidence="1 2" key="1">
    <citation type="journal article" date="2016" name="Genome Announc.">
        <title>Draft Genome Sequence of Paenibacillus amylolyticus Heshi-A3, Isolated from Fermented Rice Bran in a Japanese Fermented Seafood Dish.</title>
        <authorList>
            <person name="Akuzawa S."/>
            <person name="Nagaoka J."/>
            <person name="Kanekatsu M."/>
            <person name="Kubota E."/>
            <person name="Ohtake R."/>
            <person name="Suzuki T."/>
            <person name="Kanesaki Y."/>
        </authorList>
    </citation>
    <scope>NUCLEOTIDE SEQUENCE [LARGE SCALE GENOMIC DNA]</scope>
    <source>
        <strain evidence="1 2">Heshi-A3</strain>
    </source>
</reference>
<protein>
    <submittedName>
        <fullName evidence="1">NodD</fullName>
    </submittedName>
</protein>
<comment type="caution">
    <text evidence="1">The sequence shown here is derived from an EMBL/GenBank/DDBJ whole genome shotgun (WGS) entry which is preliminary data.</text>
</comment>
<reference evidence="2" key="2">
    <citation type="submission" date="2016-01" db="EMBL/GenBank/DDBJ databases">
        <title>Draft Genome Sequence of Paenibacillus amylolyticus Heshi-A3 that Was Isolated from Fermented Rice Bran with Aging Salted Mackerel, Which Was Named Heshiko as Traditional Fermented Seafood in Japan.</title>
        <authorList>
            <person name="Akuzawa S."/>
            <person name="Nakagawa J."/>
            <person name="Kanekatsu T."/>
            <person name="Kubota E."/>
            <person name="Ohtake R."/>
            <person name="Suzuki T."/>
            <person name="Kanesaki Y."/>
        </authorList>
    </citation>
    <scope>NUCLEOTIDE SEQUENCE [LARGE SCALE GENOMIC DNA]</scope>
    <source>
        <strain evidence="2">Heshi-A3</strain>
    </source>
</reference>
<dbReference type="Proteomes" id="UP000069697">
    <property type="component" value="Unassembled WGS sequence"/>
</dbReference>
<proteinExistence type="predicted"/>
<dbReference type="EMBL" id="BCNV01000001">
    <property type="protein sequence ID" value="GAS83146.1"/>
    <property type="molecule type" value="Genomic_DNA"/>
</dbReference>
<dbReference type="AlphaFoldDB" id="A0A100VNG6"/>
<dbReference type="RefSeq" id="WP_062835536.1">
    <property type="nucleotide sequence ID" value="NZ_BCNV01000001.1"/>
</dbReference>